<dbReference type="Pfam" id="PF00012">
    <property type="entry name" value="HSP70"/>
    <property type="match status" value="1"/>
</dbReference>
<dbReference type="GeneID" id="101240602"/>
<protein>
    <submittedName>
        <fullName evidence="5">Heat shock 70 kDa protein 13</fullName>
    </submittedName>
</protein>
<keyword evidence="4" id="KW-1185">Reference proteome</keyword>
<dbReference type="PRINTS" id="PR00301">
    <property type="entry name" value="HEATSHOCK70"/>
</dbReference>
<evidence type="ECO:0000256" key="1">
    <source>
        <dbReference type="ARBA" id="ARBA00007381"/>
    </source>
</evidence>
<evidence type="ECO:0000256" key="3">
    <source>
        <dbReference type="ARBA" id="ARBA00022840"/>
    </source>
</evidence>
<dbReference type="InterPro" id="IPR018181">
    <property type="entry name" value="Heat_shock_70_CS"/>
</dbReference>
<organism evidence="4 5">
    <name type="scientific">Hydra vulgaris</name>
    <name type="common">Hydra</name>
    <name type="synonym">Hydra attenuata</name>
    <dbReference type="NCBI Taxonomy" id="6087"/>
    <lineage>
        <taxon>Eukaryota</taxon>
        <taxon>Metazoa</taxon>
        <taxon>Cnidaria</taxon>
        <taxon>Hydrozoa</taxon>
        <taxon>Hydroidolina</taxon>
        <taxon>Anthoathecata</taxon>
        <taxon>Aplanulata</taxon>
        <taxon>Hydridae</taxon>
        <taxon>Hydra</taxon>
    </lineage>
</organism>
<evidence type="ECO:0000256" key="2">
    <source>
        <dbReference type="ARBA" id="ARBA00022741"/>
    </source>
</evidence>
<keyword evidence="5" id="KW-0346">Stress response</keyword>
<dbReference type="InterPro" id="IPR043129">
    <property type="entry name" value="ATPase_NBD"/>
</dbReference>
<dbReference type="Gene3D" id="3.90.640.10">
    <property type="entry name" value="Actin, Chain A, domain 4"/>
    <property type="match status" value="1"/>
</dbReference>
<evidence type="ECO:0000313" key="4">
    <source>
        <dbReference type="Proteomes" id="UP001652625"/>
    </source>
</evidence>
<dbReference type="PROSITE" id="PS00329">
    <property type="entry name" value="HSP70_2"/>
    <property type="match status" value="1"/>
</dbReference>
<keyword evidence="2" id="KW-0547">Nucleotide-binding</keyword>
<dbReference type="PROSITE" id="PS01036">
    <property type="entry name" value="HSP70_3"/>
    <property type="match status" value="1"/>
</dbReference>
<dbReference type="PANTHER" id="PTHR19375">
    <property type="entry name" value="HEAT SHOCK PROTEIN 70KDA"/>
    <property type="match status" value="1"/>
</dbReference>
<proteinExistence type="inferred from homology"/>
<dbReference type="Gene3D" id="3.30.420.40">
    <property type="match status" value="2"/>
</dbReference>
<keyword evidence="3" id="KW-0067">ATP-binding</keyword>
<dbReference type="Proteomes" id="UP001652625">
    <property type="component" value="Chromosome 09"/>
</dbReference>
<dbReference type="RefSeq" id="XP_065661518.1">
    <property type="nucleotide sequence ID" value="XM_065805446.1"/>
</dbReference>
<dbReference type="InterPro" id="IPR013126">
    <property type="entry name" value="Hsp_70_fam"/>
</dbReference>
<comment type="similarity">
    <text evidence="1">Belongs to the heat shock protein 70 family.</text>
</comment>
<name>A0ABM4CIE9_HYDVU</name>
<accession>A0ABM4CIE9</accession>
<dbReference type="SUPFAM" id="SSF53067">
    <property type="entry name" value="Actin-like ATPase domain"/>
    <property type="match status" value="2"/>
</dbReference>
<dbReference type="Gene3D" id="3.30.30.30">
    <property type="match status" value="1"/>
</dbReference>
<evidence type="ECO:0000313" key="5">
    <source>
        <dbReference type="RefSeq" id="XP_065661518.1"/>
    </source>
</evidence>
<sequence length="443" mass="48584">MNSMIGSAAIAVFALIVTGYFVQSRLPPPKPSIVGIDLGTTFSCISTYEFSSGNVTVYKDKDGKNIIPSVVAILENEVLVGYKAVEQIETNSRNTIYDAKRFIGKKISSEKIKQLSSNYPFKVSVNSLNDPYFEIKLHNGTKVFSPEDIGAFILRKLKGMVESAIDRTISMAVISVPADFNEAQRNATIEAGRRAGLKVLRVINEPTAAALAYGLHKKPGISTVIVVDFGGGTLDVSLLMVRDGMFITMAMAGNNRLGGQDINNNLINFVRKKLEEKFGLVEITPNDLQVIRDQVELIKISLTDNVEAEIKFSLEAISPITGKPISYFYVLSRDDFNSINKELFLKVLDPIKRVLIDAEITKNEIDEIVLVGGSTRVPKVRELVADFFNKVPNTSINPDIAVAIGVAAQAGILGNGWPLKVAAVEIQNEKLRKVYVNEIDEDL</sequence>
<dbReference type="PROSITE" id="PS00297">
    <property type="entry name" value="HSP70_1"/>
    <property type="match status" value="1"/>
</dbReference>
<gene>
    <name evidence="5" type="primary">LOC101240602</name>
</gene>
<reference evidence="5" key="1">
    <citation type="submission" date="2025-08" db="UniProtKB">
        <authorList>
            <consortium name="RefSeq"/>
        </authorList>
    </citation>
    <scope>IDENTIFICATION</scope>
</reference>